<reference evidence="9" key="1">
    <citation type="submission" date="2023-01" db="EMBL/GenBank/DDBJ databases">
        <authorList>
            <person name="Van Ghelder C."/>
            <person name="Rancurel C."/>
        </authorList>
    </citation>
    <scope>NUCLEOTIDE SEQUENCE</scope>
    <source>
        <strain evidence="9">CNCM I-4278</strain>
    </source>
</reference>
<dbReference type="GO" id="GO:0005886">
    <property type="term" value="C:plasma membrane"/>
    <property type="evidence" value="ECO:0007669"/>
    <property type="project" value="TreeGrafter"/>
</dbReference>
<organism evidence="9 10">
    <name type="scientific">Periconia digitata</name>
    <dbReference type="NCBI Taxonomy" id="1303443"/>
    <lineage>
        <taxon>Eukaryota</taxon>
        <taxon>Fungi</taxon>
        <taxon>Dikarya</taxon>
        <taxon>Ascomycota</taxon>
        <taxon>Pezizomycotina</taxon>
        <taxon>Dothideomycetes</taxon>
        <taxon>Pleosporomycetidae</taxon>
        <taxon>Pleosporales</taxon>
        <taxon>Massarineae</taxon>
        <taxon>Periconiaceae</taxon>
        <taxon>Periconia</taxon>
    </lineage>
</organism>
<dbReference type="PROSITE" id="PS00216">
    <property type="entry name" value="SUGAR_TRANSPORT_1"/>
    <property type="match status" value="1"/>
</dbReference>
<keyword evidence="5 7" id="KW-0472">Membrane</keyword>
<evidence type="ECO:0000256" key="3">
    <source>
        <dbReference type="ARBA" id="ARBA00022692"/>
    </source>
</evidence>
<comment type="subcellular location">
    <subcellularLocation>
        <location evidence="1">Membrane</location>
        <topology evidence="1">Multi-pass membrane protein</topology>
    </subcellularLocation>
</comment>
<dbReference type="GO" id="GO:0022857">
    <property type="term" value="F:transmembrane transporter activity"/>
    <property type="evidence" value="ECO:0007669"/>
    <property type="project" value="InterPro"/>
</dbReference>
<feature type="transmembrane region" description="Helical" evidence="7">
    <location>
        <begin position="509"/>
        <end position="530"/>
    </location>
</feature>
<feature type="transmembrane region" description="Helical" evidence="7">
    <location>
        <begin position="481"/>
        <end position="503"/>
    </location>
</feature>
<feature type="domain" description="Major facilitator superfamily (MFS) profile" evidence="8">
    <location>
        <begin position="172"/>
        <end position="603"/>
    </location>
</feature>
<dbReference type="PANTHER" id="PTHR23502">
    <property type="entry name" value="MAJOR FACILITATOR SUPERFAMILY"/>
    <property type="match status" value="1"/>
</dbReference>
<feature type="transmembrane region" description="Helical" evidence="7">
    <location>
        <begin position="170"/>
        <end position="190"/>
    </location>
</feature>
<feature type="transmembrane region" description="Helical" evidence="7">
    <location>
        <begin position="577"/>
        <end position="599"/>
    </location>
</feature>
<evidence type="ECO:0000313" key="10">
    <source>
        <dbReference type="Proteomes" id="UP001152607"/>
    </source>
</evidence>
<feature type="transmembrane region" description="Helical" evidence="7">
    <location>
        <begin position="323"/>
        <end position="346"/>
    </location>
</feature>
<proteinExistence type="inferred from homology"/>
<feature type="region of interest" description="Disordered" evidence="6">
    <location>
        <begin position="1"/>
        <end position="154"/>
    </location>
</feature>
<protein>
    <recommendedName>
        <fullName evidence="8">Major facilitator superfamily (MFS) profile domain-containing protein</fullName>
    </recommendedName>
</protein>
<name>A0A9W4U9J5_9PLEO</name>
<evidence type="ECO:0000313" key="9">
    <source>
        <dbReference type="EMBL" id="CAI6331964.1"/>
    </source>
</evidence>
<keyword evidence="3 7" id="KW-0812">Transmembrane</keyword>
<feature type="transmembrane region" description="Helical" evidence="7">
    <location>
        <begin position="402"/>
        <end position="427"/>
    </location>
</feature>
<dbReference type="InterPro" id="IPR011701">
    <property type="entry name" value="MFS"/>
</dbReference>
<dbReference type="FunFam" id="1.20.1250.20:FF:000082">
    <property type="entry name" value="MFS multidrug transporter, putative"/>
    <property type="match status" value="1"/>
</dbReference>
<comment type="caution">
    <text evidence="9">The sequence shown here is derived from an EMBL/GenBank/DDBJ whole genome shotgun (WGS) entry which is preliminary data.</text>
</comment>
<dbReference type="GO" id="GO:0042908">
    <property type="term" value="P:xenobiotic transport"/>
    <property type="evidence" value="ECO:0007669"/>
    <property type="project" value="UniProtKB-ARBA"/>
</dbReference>
<dbReference type="Pfam" id="PF07690">
    <property type="entry name" value="MFS_1"/>
    <property type="match status" value="1"/>
</dbReference>
<evidence type="ECO:0000259" key="8">
    <source>
        <dbReference type="PROSITE" id="PS50850"/>
    </source>
</evidence>
<gene>
    <name evidence="9" type="ORF">PDIGIT_LOCUS4993</name>
</gene>
<dbReference type="EMBL" id="CAOQHR010000003">
    <property type="protein sequence ID" value="CAI6331964.1"/>
    <property type="molecule type" value="Genomic_DNA"/>
</dbReference>
<feature type="compositionally biased region" description="Basic residues" evidence="6">
    <location>
        <begin position="94"/>
        <end position="108"/>
    </location>
</feature>
<feature type="transmembrane region" description="Helical" evidence="7">
    <location>
        <begin position="439"/>
        <end position="460"/>
    </location>
</feature>
<evidence type="ECO:0000256" key="1">
    <source>
        <dbReference type="ARBA" id="ARBA00004141"/>
    </source>
</evidence>
<keyword evidence="4 7" id="KW-1133">Transmembrane helix</keyword>
<feature type="transmembrane region" description="Helical" evidence="7">
    <location>
        <begin position="238"/>
        <end position="257"/>
    </location>
</feature>
<dbReference type="PANTHER" id="PTHR23502:SF7">
    <property type="entry name" value="DRUG_PROTON ANTIPORTER YHK8-RELATED"/>
    <property type="match status" value="1"/>
</dbReference>
<evidence type="ECO:0000256" key="7">
    <source>
        <dbReference type="SAM" id="Phobius"/>
    </source>
</evidence>
<dbReference type="InterPro" id="IPR020846">
    <property type="entry name" value="MFS_dom"/>
</dbReference>
<evidence type="ECO:0000256" key="2">
    <source>
        <dbReference type="ARBA" id="ARBA00008335"/>
    </source>
</evidence>
<feature type="transmembrane region" description="Helical" evidence="7">
    <location>
        <begin position="202"/>
        <end position="226"/>
    </location>
</feature>
<feature type="compositionally biased region" description="Basic and acidic residues" evidence="6">
    <location>
        <begin position="41"/>
        <end position="61"/>
    </location>
</feature>
<sequence>MVKMEQEKNIVDDARRSESTMRDRETLQGEEKSGKDSISLHLDESGQKRAVGDHAGHHNTHEYSANAREEEVEAIVEEDDTDEENGTAIAPVHSNRKSLRSVKSHHSHAGADGYTYFASHEDEEDHRRSSRKSVGEGASAQNDEDDPFLVRFSGDSDPMNPRSLPKWRRWSIVLICAASSLCVTCTSSLYTSTYSQLIPDFHTSRIVCTLGLSLFVAGLGTGPMILSPLSEFYGRRPIYIVSFAFFFIFMIPCAFAQNIQTMLVVRFLDGLAGSAFLSVAGGTVGDLFAKHELSAPMMVYTASPFIGPEIGPLVGGFIMENTSWRWCFYVLMIWSFVQLTLITLFVPETYHPVLLRNKAISLRKETGEPSYIATIEKMNKSVGKTILWSCVRPFQLLIFEPMCLMLSLLSALLLGILYLFFGAFPLVFQTNHNFTTSEIGLSFLGLLVGMLTGIACDPFWRGRYEELVRKNEEKGGGSEPEYRLVTTIVGAWVVPVGLFGFGWTTYTHVHWIVPIIFSAVFGTGVIWVYSGVFTFLVEAYPLYAASALAANSFARSYFAAAFPLFGVQMYNHLGYQWATSLLAFLALGMAPFPIFFFRFGKRLRGNSRFAST</sequence>
<dbReference type="GO" id="GO:0140115">
    <property type="term" value="P:export across plasma membrane"/>
    <property type="evidence" value="ECO:0007669"/>
    <property type="project" value="UniProtKB-ARBA"/>
</dbReference>
<feature type="transmembrane region" description="Helical" evidence="7">
    <location>
        <begin position="263"/>
        <end position="285"/>
    </location>
</feature>
<accession>A0A9W4U9J5</accession>
<comment type="similarity">
    <text evidence="2">Belongs to the major facilitator superfamily.</text>
</comment>
<dbReference type="InterPro" id="IPR005829">
    <property type="entry name" value="Sugar_transporter_CS"/>
</dbReference>
<evidence type="ECO:0000256" key="5">
    <source>
        <dbReference type="ARBA" id="ARBA00023136"/>
    </source>
</evidence>
<keyword evidence="10" id="KW-1185">Reference proteome</keyword>
<evidence type="ECO:0000256" key="4">
    <source>
        <dbReference type="ARBA" id="ARBA00022989"/>
    </source>
</evidence>
<dbReference type="AlphaFoldDB" id="A0A9W4U9J5"/>
<dbReference type="PROSITE" id="PS50850">
    <property type="entry name" value="MFS"/>
    <property type="match status" value="1"/>
</dbReference>
<dbReference type="CDD" id="cd17323">
    <property type="entry name" value="MFS_Tpo1_MDR_like"/>
    <property type="match status" value="1"/>
</dbReference>
<dbReference type="InterPro" id="IPR036259">
    <property type="entry name" value="MFS_trans_sf"/>
</dbReference>
<dbReference type="Gene3D" id="1.20.1250.20">
    <property type="entry name" value="MFS general substrate transporter like domains"/>
    <property type="match status" value="1"/>
</dbReference>
<dbReference type="Proteomes" id="UP001152607">
    <property type="component" value="Unassembled WGS sequence"/>
</dbReference>
<feature type="compositionally biased region" description="Basic and acidic residues" evidence="6">
    <location>
        <begin position="1"/>
        <end position="35"/>
    </location>
</feature>
<feature type="compositionally biased region" description="Acidic residues" evidence="6">
    <location>
        <begin position="70"/>
        <end position="85"/>
    </location>
</feature>
<feature type="transmembrane region" description="Helical" evidence="7">
    <location>
        <begin position="297"/>
        <end position="317"/>
    </location>
</feature>
<dbReference type="SUPFAM" id="SSF103473">
    <property type="entry name" value="MFS general substrate transporter"/>
    <property type="match status" value="1"/>
</dbReference>
<evidence type="ECO:0000256" key="6">
    <source>
        <dbReference type="SAM" id="MobiDB-lite"/>
    </source>
</evidence>
<dbReference type="OrthoDB" id="3561359at2759"/>